<accession>A0ABR1Y6M5</accession>
<sequence>MGSKALPSDWQLWIPRISGSHFDDADLLHVRRTWMIPTPYGLFRTCLGVIRDLWPHAANHTEAALSTQRVPADNTCGAFYHDLESTEHHIPGTTAPSKRATIPEMRASEPPASRPHCLETWHCISTFRSDAISSGYPWLCRLMSVKRQSHLRTSASLRWSDASSIVDIRMPPTRRVLSRKSQTAPITAATLQFPSRLFLSTSAG</sequence>
<gene>
    <name evidence="1" type="ORF">IWX90DRAFT_18383</name>
</gene>
<evidence type="ECO:0000313" key="2">
    <source>
        <dbReference type="Proteomes" id="UP001456524"/>
    </source>
</evidence>
<name>A0ABR1Y6M5_9PEZI</name>
<reference evidence="1 2" key="1">
    <citation type="journal article" date="2022" name="G3 (Bethesda)">
        <title>Enemy or ally: a genomic approach to elucidate the lifestyle of Phyllosticta citrichinaensis.</title>
        <authorList>
            <person name="Buijs V.A."/>
            <person name="Groenewald J.Z."/>
            <person name="Haridas S."/>
            <person name="LaButti K.M."/>
            <person name="Lipzen A."/>
            <person name="Martin F.M."/>
            <person name="Barry K."/>
            <person name="Grigoriev I.V."/>
            <person name="Crous P.W."/>
            <person name="Seidl M.F."/>
        </authorList>
    </citation>
    <scope>NUCLEOTIDE SEQUENCE [LARGE SCALE GENOMIC DNA]</scope>
    <source>
        <strain evidence="1 2">CBS 129764</strain>
    </source>
</reference>
<dbReference type="EMBL" id="JBBWUH010000001">
    <property type="protein sequence ID" value="KAK8177401.1"/>
    <property type="molecule type" value="Genomic_DNA"/>
</dbReference>
<evidence type="ECO:0000313" key="1">
    <source>
        <dbReference type="EMBL" id="KAK8177401.1"/>
    </source>
</evidence>
<keyword evidence="2" id="KW-1185">Reference proteome</keyword>
<organism evidence="1 2">
    <name type="scientific">Phyllosticta citrichinensis</name>
    <dbReference type="NCBI Taxonomy" id="1130410"/>
    <lineage>
        <taxon>Eukaryota</taxon>
        <taxon>Fungi</taxon>
        <taxon>Dikarya</taxon>
        <taxon>Ascomycota</taxon>
        <taxon>Pezizomycotina</taxon>
        <taxon>Dothideomycetes</taxon>
        <taxon>Dothideomycetes incertae sedis</taxon>
        <taxon>Botryosphaeriales</taxon>
        <taxon>Phyllostictaceae</taxon>
        <taxon>Phyllosticta</taxon>
    </lineage>
</organism>
<protein>
    <submittedName>
        <fullName evidence="1">Uncharacterized protein</fullName>
    </submittedName>
</protein>
<proteinExistence type="predicted"/>
<dbReference type="Proteomes" id="UP001456524">
    <property type="component" value="Unassembled WGS sequence"/>
</dbReference>
<comment type="caution">
    <text evidence="1">The sequence shown here is derived from an EMBL/GenBank/DDBJ whole genome shotgun (WGS) entry which is preliminary data.</text>
</comment>